<keyword evidence="2" id="KW-1133">Transmembrane helix</keyword>
<dbReference type="Proteomes" id="UP000001307">
    <property type="component" value="Unassembled WGS sequence"/>
</dbReference>
<organism evidence="3">
    <name type="scientific">Oikopleura dioica</name>
    <name type="common">Tunicate</name>
    <dbReference type="NCBI Taxonomy" id="34765"/>
    <lineage>
        <taxon>Eukaryota</taxon>
        <taxon>Metazoa</taxon>
        <taxon>Chordata</taxon>
        <taxon>Tunicata</taxon>
        <taxon>Appendicularia</taxon>
        <taxon>Copelata</taxon>
        <taxon>Oikopleuridae</taxon>
        <taxon>Oikopleura</taxon>
    </lineage>
</organism>
<reference evidence="3" key="1">
    <citation type="journal article" date="2010" name="Science">
        <title>Plasticity of animal genome architecture unmasked by rapid evolution of a pelagic tunicate.</title>
        <authorList>
            <person name="Denoeud F."/>
            <person name="Henriet S."/>
            <person name="Mungpakdee S."/>
            <person name="Aury J.M."/>
            <person name="Da Silva C."/>
            <person name="Brinkmann H."/>
            <person name="Mikhaleva J."/>
            <person name="Olsen L.C."/>
            <person name="Jubin C."/>
            <person name="Canestro C."/>
            <person name="Bouquet J.M."/>
            <person name="Danks G."/>
            <person name="Poulain J."/>
            <person name="Campsteijn C."/>
            <person name="Adamski M."/>
            <person name="Cross I."/>
            <person name="Yadetie F."/>
            <person name="Muffato M."/>
            <person name="Louis A."/>
            <person name="Butcher S."/>
            <person name="Tsagkogeorga G."/>
            <person name="Konrad A."/>
            <person name="Singh S."/>
            <person name="Jensen M.F."/>
            <person name="Cong E.H."/>
            <person name="Eikeseth-Otteraa H."/>
            <person name="Noel B."/>
            <person name="Anthouard V."/>
            <person name="Porcel B.M."/>
            <person name="Kachouri-Lafond R."/>
            <person name="Nishino A."/>
            <person name="Ugolini M."/>
            <person name="Chourrout P."/>
            <person name="Nishida H."/>
            <person name="Aasland R."/>
            <person name="Huzurbazar S."/>
            <person name="Westhof E."/>
            <person name="Delsuc F."/>
            <person name="Lehrach H."/>
            <person name="Reinhardt R."/>
            <person name="Weissenbach J."/>
            <person name="Roy S.W."/>
            <person name="Artiguenave F."/>
            <person name="Postlethwait J.H."/>
            <person name="Manak J.R."/>
            <person name="Thompson E.M."/>
            <person name="Jaillon O."/>
            <person name="Du Pasquier L."/>
            <person name="Boudinot P."/>
            <person name="Liberles D.A."/>
            <person name="Volff J.N."/>
            <person name="Philippe H."/>
            <person name="Lenhard B."/>
            <person name="Roest Crollius H."/>
            <person name="Wincker P."/>
            <person name="Chourrout D."/>
        </authorList>
    </citation>
    <scope>NUCLEOTIDE SEQUENCE [LARGE SCALE GENOMIC DNA]</scope>
</reference>
<gene>
    <name evidence="3" type="ORF">GSOID_T00004314001</name>
</gene>
<keyword evidence="2" id="KW-0472">Membrane</keyword>
<evidence type="ECO:0000313" key="3">
    <source>
        <dbReference type="EMBL" id="CBY18897.1"/>
    </source>
</evidence>
<evidence type="ECO:0000313" key="4">
    <source>
        <dbReference type="Proteomes" id="UP000001307"/>
    </source>
</evidence>
<keyword evidence="4" id="KW-1185">Reference proteome</keyword>
<feature type="transmembrane region" description="Helical" evidence="2">
    <location>
        <begin position="31"/>
        <end position="52"/>
    </location>
</feature>
<keyword evidence="2" id="KW-0812">Transmembrane</keyword>
<protein>
    <submittedName>
        <fullName evidence="3">Uncharacterized protein</fullName>
    </submittedName>
</protein>
<sequence>MIHTLNKILSCKRMKALSFWHLRRIRDLYKVLSFVFFRFVSFLYGFLLGIYIAFEMIELKKRALFVIIIGSFFCGFATCRVVYNKRLRMPKDLLKDLEDSTPSRRGSRDSAYQSDRDDKRED</sequence>
<accession>E4X8W9</accession>
<feature type="region of interest" description="Disordered" evidence="1">
    <location>
        <begin position="97"/>
        <end position="122"/>
    </location>
</feature>
<proteinExistence type="predicted"/>
<dbReference type="AlphaFoldDB" id="E4X8W9"/>
<dbReference type="InParanoid" id="E4X8W9"/>
<feature type="transmembrane region" description="Helical" evidence="2">
    <location>
        <begin position="64"/>
        <end position="83"/>
    </location>
</feature>
<dbReference type="EMBL" id="FN653030">
    <property type="protein sequence ID" value="CBY18897.1"/>
    <property type="molecule type" value="Genomic_DNA"/>
</dbReference>
<evidence type="ECO:0000256" key="1">
    <source>
        <dbReference type="SAM" id="MobiDB-lite"/>
    </source>
</evidence>
<evidence type="ECO:0000256" key="2">
    <source>
        <dbReference type="SAM" id="Phobius"/>
    </source>
</evidence>
<name>E4X8W9_OIKDI</name>